<evidence type="ECO:0000259" key="3">
    <source>
        <dbReference type="SMART" id="SM00836"/>
    </source>
</evidence>
<dbReference type="PANTHER" id="PTHR11956">
    <property type="entry name" value="ARGINYL-TRNA SYNTHETASE"/>
    <property type="match status" value="1"/>
</dbReference>
<evidence type="ECO:0000313" key="4">
    <source>
        <dbReference type="EMBL" id="EQD57807.1"/>
    </source>
</evidence>
<dbReference type="EC" id="6.1.1.19" evidence="1"/>
<accession>T1AKD3</accession>
<dbReference type="Pfam" id="PF05746">
    <property type="entry name" value="DALR_1"/>
    <property type="match status" value="1"/>
</dbReference>
<comment type="caution">
    <text evidence="4">The sequence shown here is derived from an EMBL/GenBank/DDBJ whole genome shotgun (WGS) entry which is preliminary data.</text>
</comment>
<organism evidence="4">
    <name type="scientific">mine drainage metagenome</name>
    <dbReference type="NCBI Taxonomy" id="410659"/>
    <lineage>
        <taxon>unclassified sequences</taxon>
        <taxon>metagenomes</taxon>
        <taxon>ecological metagenomes</taxon>
    </lineage>
</organism>
<dbReference type="SUPFAM" id="SSF47323">
    <property type="entry name" value="Anticodon-binding domain of a subclass of class I aminoacyl-tRNA synthetases"/>
    <property type="match status" value="1"/>
</dbReference>
<reference evidence="4" key="2">
    <citation type="journal article" date="2014" name="ISME J.">
        <title>Microbial stratification in low pH oxic and suboxic macroscopic growths along an acid mine drainage.</title>
        <authorList>
            <person name="Mendez-Garcia C."/>
            <person name="Mesa V."/>
            <person name="Sprenger R.R."/>
            <person name="Richter M."/>
            <person name="Diez M.S."/>
            <person name="Solano J."/>
            <person name="Bargiela R."/>
            <person name="Golyshina O.V."/>
            <person name="Manteca A."/>
            <person name="Ramos J.L."/>
            <person name="Gallego J.R."/>
            <person name="Llorente I."/>
            <person name="Martins Dos Santos V.A."/>
            <person name="Jensen O.N."/>
            <person name="Pelaez A.I."/>
            <person name="Sanchez J."/>
            <person name="Ferrer M."/>
        </authorList>
    </citation>
    <scope>NUCLEOTIDE SEQUENCE</scope>
</reference>
<dbReference type="InterPro" id="IPR009080">
    <property type="entry name" value="tRNAsynth_Ia_anticodon-bd"/>
</dbReference>
<reference evidence="4" key="1">
    <citation type="submission" date="2013-08" db="EMBL/GenBank/DDBJ databases">
        <authorList>
            <person name="Mendez C."/>
            <person name="Richter M."/>
            <person name="Ferrer M."/>
            <person name="Sanchez J."/>
        </authorList>
    </citation>
    <scope>NUCLEOTIDE SEQUENCE</scope>
</reference>
<dbReference type="Gene3D" id="1.10.730.10">
    <property type="entry name" value="Isoleucyl-tRNA Synthetase, Domain 1"/>
    <property type="match status" value="1"/>
</dbReference>
<dbReference type="GO" id="GO:0004814">
    <property type="term" value="F:arginine-tRNA ligase activity"/>
    <property type="evidence" value="ECO:0007669"/>
    <property type="project" value="UniProtKB-EC"/>
</dbReference>
<evidence type="ECO:0000256" key="1">
    <source>
        <dbReference type="ARBA" id="ARBA00012837"/>
    </source>
</evidence>
<gene>
    <name evidence="4" type="ORF">B1B_08635</name>
</gene>
<dbReference type="InterPro" id="IPR008909">
    <property type="entry name" value="DALR_anticod-bd"/>
</dbReference>
<name>T1AKD3_9ZZZZ</name>
<dbReference type="SMART" id="SM00836">
    <property type="entry name" value="DALR_1"/>
    <property type="match status" value="1"/>
</dbReference>
<dbReference type="InterPro" id="IPR001278">
    <property type="entry name" value="Arg-tRNA-ligase"/>
</dbReference>
<evidence type="ECO:0000256" key="2">
    <source>
        <dbReference type="ARBA" id="ARBA00049339"/>
    </source>
</evidence>
<dbReference type="AlphaFoldDB" id="T1AKD3"/>
<proteinExistence type="predicted"/>
<dbReference type="GO" id="GO:0006420">
    <property type="term" value="P:arginyl-tRNA aminoacylation"/>
    <property type="evidence" value="ECO:0007669"/>
    <property type="project" value="InterPro"/>
</dbReference>
<keyword evidence="4" id="KW-0436">Ligase</keyword>
<feature type="domain" description="DALR anticodon binding" evidence="3">
    <location>
        <begin position="3"/>
        <end position="77"/>
    </location>
</feature>
<dbReference type="PANTHER" id="PTHR11956:SF5">
    <property type="entry name" value="ARGININE--TRNA LIGASE, CYTOPLASMIC"/>
    <property type="match status" value="1"/>
</dbReference>
<dbReference type="GO" id="GO:0005524">
    <property type="term" value="F:ATP binding"/>
    <property type="evidence" value="ECO:0007669"/>
    <property type="project" value="InterPro"/>
</dbReference>
<protein>
    <recommendedName>
        <fullName evidence="1">arginine--tRNA ligase</fullName>
        <ecNumber evidence="1">6.1.1.19</ecNumber>
    </recommendedName>
</protein>
<sequence>MTRFPEVLEQAAMNRAPHMLVHYLRDLANALHTYYNADTFIVTDSKVRNARLALVIGVQQVLRNGLTLLGVSAPESM</sequence>
<comment type="catalytic activity">
    <reaction evidence="2">
        <text>tRNA(Arg) + L-arginine + ATP = L-arginyl-tRNA(Arg) + AMP + diphosphate</text>
        <dbReference type="Rhea" id="RHEA:20301"/>
        <dbReference type="Rhea" id="RHEA-COMP:9658"/>
        <dbReference type="Rhea" id="RHEA-COMP:9673"/>
        <dbReference type="ChEBI" id="CHEBI:30616"/>
        <dbReference type="ChEBI" id="CHEBI:32682"/>
        <dbReference type="ChEBI" id="CHEBI:33019"/>
        <dbReference type="ChEBI" id="CHEBI:78442"/>
        <dbReference type="ChEBI" id="CHEBI:78513"/>
        <dbReference type="ChEBI" id="CHEBI:456215"/>
        <dbReference type="EC" id="6.1.1.19"/>
    </reaction>
</comment>
<dbReference type="EMBL" id="AUZY01005649">
    <property type="protein sequence ID" value="EQD57807.1"/>
    <property type="molecule type" value="Genomic_DNA"/>
</dbReference>